<accession>A0AC60NYY5</accession>
<protein>
    <submittedName>
        <fullName evidence="1">Uncharacterized protein</fullName>
    </submittedName>
</protein>
<evidence type="ECO:0000313" key="2">
    <source>
        <dbReference type="Proteomes" id="UP000805193"/>
    </source>
</evidence>
<name>A0AC60NYY5_IXOPE</name>
<comment type="caution">
    <text evidence="1">The sequence shown here is derived from an EMBL/GenBank/DDBJ whole genome shotgun (WGS) entry which is preliminary data.</text>
</comment>
<keyword evidence="2" id="KW-1185">Reference proteome</keyword>
<sequence>LLRMYPLTKRNVAAKQQDVGSTGTLEIMKQVMNTSANPCLDFFNYACGNWEKNFGNMTTFDLIGETVLKVGYQRLNKQVVTPLQLSVTDRVVAAIQTCFDVWTRQLDNVKAVTKFLNDSGVLLPPPAIETTLNPLQLMMKLNLKLGIPAVFMLRPLIDLRTNDRLILTFMEDVVFRDDLLQTKFCLIEPKLIWVVDQFMKEYRDNPVPFARWMTVLVHYYFASASSYPLQNTFRIFIPKCLNYMEYLAPHAVNALLTEYIVSTDHVETTKHMFRSMKQVFPKFLNWTKSDQRNRTLKSIKNLTAVFGVPRRFYSHAVMNQEYRFLPIFRGPFVENLLKAFQDKAETELFNYAYTKVPQAMSQELSHILYPSQVPNAHYYRNIHSIFIPSVMMSPLTVVDESLAASYGLAGSVVAHEIGHSFDPIAAGQSSNLMPSRSPRVPRWEGYQKRLDCIVRLYDALGVRSGTRNYSMSTRTENFADISGLEMVQAALATDACVGLDANSPIAGLTNKQLFYVARCFLWCTSRGRATDTRPSNPHIANLHRCNTVLGQSSDFRNTFKCPSATSCPILT</sequence>
<evidence type="ECO:0000313" key="1">
    <source>
        <dbReference type="EMBL" id="KAG0412360.1"/>
    </source>
</evidence>
<proteinExistence type="predicted"/>
<dbReference type="Proteomes" id="UP000805193">
    <property type="component" value="Unassembled WGS sequence"/>
</dbReference>
<feature type="non-terminal residue" evidence="1">
    <location>
        <position position="1"/>
    </location>
</feature>
<dbReference type="EMBL" id="JABSTQ010011355">
    <property type="protein sequence ID" value="KAG0412360.1"/>
    <property type="molecule type" value="Genomic_DNA"/>
</dbReference>
<gene>
    <name evidence="1" type="ORF">HPB47_010500</name>
</gene>
<organism evidence="1 2">
    <name type="scientific">Ixodes persulcatus</name>
    <name type="common">Taiga tick</name>
    <dbReference type="NCBI Taxonomy" id="34615"/>
    <lineage>
        <taxon>Eukaryota</taxon>
        <taxon>Metazoa</taxon>
        <taxon>Ecdysozoa</taxon>
        <taxon>Arthropoda</taxon>
        <taxon>Chelicerata</taxon>
        <taxon>Arachnida</taxon>
        <taxon>Acari</taxon>
        <taxon>Parasitiformes</taxon>
        <taxon>Ixodida</taxon>
        <taxon>Ixodoidea</taxon>
        <taxon>Ixodidae</taxon>
        <taxon>Ixodinae</taxon>
        <taxon>Ixodes</taxon>
    </lineage>
</organism>
<reference evidence="1 2" key="1">
    <citation type="journal article" date="2020" name="Cell">
        <title>Large-Scale Comparative Analyses of Tick Genomes Elucidate Their Genetic Diversity and Vector Capacities.</title>
        <authorList>
            <consortium name="Tick Genome and Microbiome Consortium (TIGMIC)"/>
            <person name="Jia N."/>
            <person name="Wang J."/>
            <person name="Shi W."/>
            <person name="Du L."/>
            <person name="Sun Y."/>
            <person name="Zhan W."/>
            <person name="Jiang J.F."/>
            <person name="Wang Q."/>
            <person name="Zhang B."/>
            <person name="Ji P."/>
            <person name="Bell-Sakyi L."/>
            <person name="Cui X.M."/>
            <person name="Yuan T.T."/>
            <person name="Jiang B.G."/>
            <person name="Yang W.F."/>
            <person name="Lam T.T."/>
            <person name="Chang Q.C."/>
            <person name="Ding S.J."/>
            <person name="Wang X.J."/>
            <person name="Zhu J.G."/>
            <person name="Ruan X.D."/>
            <person name="Zhao L."/>
            <person name="Wei J.T."/>
            <person name="Ye R.Z."/>
            <person name="Que T.C."/>
            <person name="Du C.H."/>
            <person name="Zhou Y.H."/>
            <person name="Cheng J.X."/>
            <person name="Dai P.F."/>
            <person name="Guo W.B."/>
            <person name="Han X.H."/>
            <person name="Huang E.J."/>
            <person name="Li L.F."/>
            <person name="Wei W."/>
            <person name="Gao Y.C."/>
            <person name="Liu J.Z."/>
            <person name="Shao H.Z."/>
            <person name="Wang X."/>
            <person name="Wang C.C."/>
            <person name="Yang T.C."/>
            <person name="Huo Q.B."/>
            <person name="Li W."/>
            <person name="Chen H.Y."/>
            <person name="Chen S.E."/>
            <person name="Zhou L.G."/>
            <person name="Ni X.B."/>
            <person name="Tian J.H."/>
            <person name="Sheng Y."/>
            <person name="Liu T."/>
            <person name="Pan Y.S."/>
            <person name="Xia L.Y."/>
            <person name="Li J."/>
            <person name="Zhao F."/>
            <person name="Cao W.C."/>
        </authorList>
    </citation>
    <scope>NUCLEOTIDE SEQUENCE [LARGE SCALE GENOMIC DNA]</scope>
    <source>
        <strain evidence="1">Iper-2018</strain>
    </source>
</reference>